<evidence type="ECO:0000256" key="6">
    <source>
        <dbReference type="ARBA" id="ARBA00022801"/>
    </source>
</evidence>
<keyword evidence="5 13" id="KW-0863">Zinc-finger</keyword>
<accession>A0ABP6STG7</accession>
<keyword evidence="6" id="KW-0378">Hydrolase</keyword>
<evidence type="ECO:0000256" key="9">
    <source>
        <dbReference type="ARBA" id="ARBA00023204"/>
    </source>
</evidence>
<keyword evidence="12" id="KW-0326">Glycosidase</keyword>
<evidence type="ECO:0000256" key="5">
    <source>
        <dbReference type="ARBA" id="ARBA00022771"/>
    </source>
</evidence>
<gene>
    <name evidence="16" type="ORF">GCM10020369_14080</name>
</gene>
<dbReference type="Proteomes" id="UP001501676">
    <property type="component" value="Unassembled WGS sequence"/>
</dbReference>
<dbReference type="PROSITE" id="PS51066">
    <property type="entry name" value="ZF_FPG_2"/>
    <property type="match status" value="1"/>
</dbReference>
<dbReference type="InterPro" id="IPR010979">
    <property type="entry name" value="Ribosomal_uS13-like_H2TH"/>
</dbReference>
<dbReference type="EC" id="4.2.99.18" evidence="2"/>
<dbReference type="InterPro" id="IPR000214">
    <property type="entry name" value="Znf_DNA_glyclase/AP_lyase"/>
</dbReference>
<evidence type="ECO:0000313" key="16">
    <source>
        <dbReference type="EMBL" id="GAA3384419.1"/>
    </source>
</evidence>
<dbReference type="SMART" id="SM00898">
    <property type="entry name" value="Fapy_DNA_glyco"/>
    <property type="match status" value="1"/>
</dbReference>
<feature type="domain" description="FPG-type" evidence="14">
    <location>
        <begin position="221"/>
        <end position="263"/>
    </location>
</feature>
<reference evidence="17" key="1">
    <citation type="journal article" date="2019" name="Int. J. Syst. Evol. Microbiol.">
        <title>The Global Catalogue of Microorganisms (GCM) 10K type strain sequencing project: providing services to taxonomists for standard genome sequencing and annotation.</title>
        <authorList>
            <consortium name="The Broad Institute Genomics Platform"/>
            <consortium name="The Broad Institute Genome Sequencing Center for Infectious Disease"/>
            <person name="Wu L."/>
            <person name="Ma J."/>
        </authorList>
    </citation>
    <scope>NUCLEOTIDE SEQUENCE [LARGE SCALE GENOMIC DNA]</scope>
    <source>
        <strain evidence="17">JCM 9458</strain>
    </source>
</reference>
<dbReference type="Pfam" id="PF06831">
    <property type="entry name" value="H2TH"/>
    <property type="match status" value="1"/>
</dbReference>
<protein>
    <recommendedName>
        <fullName evidence="2">DNA-(apurinic or apyrimidinic site) lyase</fullName>
        <ecNumber evidence="2">4.2.99.18</ecNumber>
    </recommendedName>
</protein>
<dbReference type="InterPro" id="IPR015886">
    <property type="entry name" value="H2TH_FPG"/>
</dbReference>
<comment type="similarity">
    <text evidence="1">Belongs to the FPG family.</text>
</comment>
<dbReference type="SUPFAM" id="SSF46946">
    <property type="entry name" value="S13-like H2TH domain"/>
    <property type="match status" value="1"/>
</dbReference>
<evidence type="ECO:0000313" key="17">
    <source>
        <dbReference type="Proteomes" id="UP001501676"/>
    </source>
</evidence>
<keyword evidence="10" id="KW-0456">Lyase</keyword>
<dbReference type="InterPro" id="IPR044090">
    <property type="entry name" value="Nei2_N"/>
</dbReference>
<dbReference type="SUPFAM" id="SSF81624">
    <property type="entry name" value="N-terminal domain of MutM-like DNA repair proteins"/>
    <property type="match status" value="1"/>
</dbReference>
<keyword evidence="8" id="KW-0238">DNA-binding</keyword>
<dbReference type="CDD" id="cd08971">
    <property type="entry name" value="AcNei2_N"/>
    <property type="match status" value="1"/>
</dbReference>
<evidence type="ECO:0000256" key="3">
    <source>
        <dbReference type="ARBA" id="ARBA00022723"/>
    </source>
</evidence>
<evidence type="ECO:0000256" key="2">
    <source>
        <dbReference type="ARBA" id="ARBA00012720"/>
    </source>
</evidence>
<keyword evidence="4" id="KW-0227">DNA damage</keyword>
<dbReference type="InterPro" id="IPR035937">
    <property type="entry name" value="FPG_N"/>
</dbReference>
<proteinExistence type="inferred from homology"/>
<evidence type="ECO:0000259" key="15">
    <source>
        <dbReference type="PROSITE" id="PS51068"/>
    </source>
</evidence>
<evidence type="ECO:0000259" key="14">
    <source>
        <dbReference type="PROSITE" id="PS51066"/>
    </source>
</evidence>
<keyword evidence="11" id="KW-0511">Multifunctional enzyme</keyword>
<dbReference type="Gene3D" id="1.10.8.50">
    <property type="match status" value="1"/>
</dbReference>
<name>A0ABP6STG7_9ACTN</name>
<dbReference type="RefSeq" id="WP_345727155.1">
    <property type="nucleotide sequence ID" value="NZ_BAAAYN010000007.1"/>
</dbReference>
<sequence length="270" mass="29448">MPEGDVVWRTAARLHQALAGRRIVSSDLRHPRLALVDLSGRTVTEALARGKHLLIRLTDGITLHSHLKMDGNWWLYRPGERWRSPGHQVRVVLNTDEIVAVGSRLHDLAVVATADESSLVGHLGPDLLGPDWSPDEAVRRLLATPERPIGLALLDQRNLAGIGNLYRAEVLFLRGVHPTTATGAVPDLPGLVTTAQRLLYANRDRVEQSTTGSLVRGRERYVYGRRGRPCLRCGGRITAGPLGSGAEGTDAERTAFWCPKCQPVNGAGAR</sequence>
<comment type="caution">
    <text evidence="16">The sequence shown here is derived from an EMBL/GenBank/DDBJ whole genome shotgun (WGS) entry which is preliminary data.</text>
</comment>
<dbReference type="PROSITE" id="PS51068">
    <property type="entry name" value="FPG_CAT"/>
    <property type="match status" value="1"/>
</dbReference>
<dbReference type="PANTHER" id="PTHR42697">
    <property type="entry name" value="ENDONUCLEASE 8"/>
    <property type="match status" value="1"/>
</dbReference>
<evidence type="ECO:0000256" key="4">
    <source>
        <dbReference type="ARBA" id="ARBA00022763"/>
    </source>
</evidence>
<dbReference type="Gene3D" id="3.20.190.10">
    <property type="entry name" value="MutM-like, N-terminal"/>
    <property type="match status" value="1"/>
</dbReference>
<organism evidence="16 17">
    <name type="scientific">Cryptosporangium minutisporangium</name>
    <dbReference type="NCBI Taxonomy" id="113569"/>
    <lineage>
        <taxon>Bacteria</taxon>
        <taxon>Bacillati</taxon>
        <taxon>Actinomycetota</taxon>
        <taxon>Actinomycetes</taxon>
        <taxon>Cryptosporangiales</taxon>
        <taxon>Cryptosporangiaceae</taxon>
        <taxon>Cryptosporangium</taxon>
    </lineage>
</organism>
<dbReference type="PANTHER" id="PTHR42697:SF1">
    <property type="entry name" value="ENDONUCLEASE 8"/>
    <property type="match status" value="1"/>
</dbReference>
<dbReference type="SMART" id="SM01232">
    <property type="entry name" value="H2TH"/>
    <property type="match status" value="1"/>
</dbReference>
<feature type="domain" description="Formamidopyrimidine-DNA glycosylase catalytic" evidence="15">
    <location>
        <begin position="2"/>
        <end position="160"/>
    </location>
</feature>
<dbReference type="InterPro" id="IPR012319">
    <property type="entry name" value="FPG_cat"/>
</dbReference>
<evidence type="ECO:0000256" key="11">
    <source>
        <dbReference type="ARBA" id="ARBA00023268"/>
    </source>
</evidence>
<evidence type="ECO:0000256" key="12">
    <source>
        <dbReference type="ARBA" id="ARBA00023295"/>
    </source>
</evidence>
<evidence type="ECO:0000256" key="13">
    <source>
        <dbReference type="PROSITE-ProRule" id="PRU00391"/>
    </source>
</evidence>
<evidence type="ECO:0000256" key="7">
    <source>
        <dbReference type="ARBA" id="ARBA00022833"/>
    </source>
</evidence>
<dbReference type="Pfam" id="PF01149">
    <property type="entry name" value="Fapy_DNA_glyco"/>
    <property type="match status" value="1"/>
</dbReference>
<keyword evidence="7" id="KW-0862">Zinc</keyword>
<keyword evidence="17" id="KW-1185">Reference proteome</keyword>
<keyword evidence="9" id="KW-0234">DNA repair</keyword>
<evidence type="ECO:0000256" key="10">
    <source>
        <dbReference type="ARBA" id="ARBA00023239"/>
    </source>
</evidence>
<dbReference type="SUPFAM" id="SSF57716">
    <property type="entry name" value="Glucocorticoid receptor-like (DNA-binding domain)"/>
    <property type="match status" value="1"/>
</dbReference>
<dbReference type="EMBL" id="BAAAYN010000007">
    <property type="protein sequence ID" value="GAA3384419.1"/>
    <property type="molecule type" value="Genomic_DNA"/>
</dbReference>
<evidence type="ECO:0000256" key="1">
    <source>
        <dbReference type="ARBA" id="ARBA00009409"/>
    </source>
</evidence>
<keyword evidence="3" id="KW-0479">Metal-binding</keyword>
<evidence type="ECO:0000256" key="8">
    <source>
        <dbReference type="ARBA" id="ARBA00023125"/>
    </source>
</evidence>